<dbReference type="GO" id="GO:0006313">
    <property type="term" value="P:DNA transposition"/>
    <property type="evidence" value="ECO:0007669"/>
    <property type="project" value="InterPro"/>
</dbReference>
<dbReference type="Pfam" id="PF01526">
    <property type="entry name" value="DDE_Tnp_Tn3"/>
    <property type="match status" value="1"/>
</dbReference>
<evidence type="ECO:0000313" key="4">
    <source>
        <dbReference type="Proteomes" id="UP000194761"/>
    </source>
</evidence>
<feature type="region of interest" description="Disordered" evidence="1">
    <location>
        <begin position="101"/>
        <end position="126"/>
    </location>
</feature>
<dbReference type="EMBL" id="NGFP01000095">
    <property type="protein sequence ID" value="OUC94829.1"/>
    <property type="molecule type" value="Genomic_DNA"/>
</dbReference>
<accession>A0A243RIZ6</accession>
<dbReference type="InterPro" id="IPR002513">
    <property type="entry name" value="Tn3_Tnp_DDE_dom"/>
</dbReference>
<gene>
    <name evidence="3" type="ORF">CA984_20850</name>
</gene>
<dbReference type="GO" id="GO:0004803">
    <property type="term" value="F:transposase activity"/>
    <property type="evidence" value="ECO:0007669"/>
    <property type="project" value="InterPro"/>
</dbReference>
<evidence type="ECO:0000259" key="2">
    <source>
        <dbReference type="Pfam" id="PF01526"/>
    </source>
</evidence>
<feature type="domain" description="Tn3 transposase DDE" evidence="2">
    <location>
        <begin position="3"/>
        <end position="91"/>
    </location>
</feature>
<evidence type="ECO:0000313" key="3">
    <source>
        <dbReference type="EMBL" id="OUC94829.1"/>
    </source>
</evidence>
<organism evidence="3 4">
    <name type="scientific">Streptosporangium minutum</name>
    <dbReference type="NCBI Taxonomy" id="569862"/>
    <lineage>
        <taxon>Bacteria</taxon>
        <taxon>Bacillati</taxon>
        <taxon>Actinomycetota</taxon>
        <taxon>Actinomycetes</taxon>
        <taxon>Streptosporangiales</taxon>
        <taxon>Streptosporangiaceae</taxon>
        <taxon>Streptosporangium</taxon>
    </lineage>
</organism>
<keyword evidence="4" id="KW-1185">Reference proteome</keyword>
<proteinExistence type="predicted"/>
<name>A0A243RIZ6_9ACTN</name>
<evidence type="ECO:0000256" key="1">
    <source>
        <dbReference type="SAM" id="MobiDB-lite"/>
    </source>
</evidence>
<dbReference type="Proteomes" id="UP000194761">
    <property type="component" value="Unassembled WGS sequence"/>
</dbReference>
<comment type="caution">
    <text evidence="3">The sequence shown here is derived from an EMBL/GenBank/DDBJ whole genome shotgun (WGS) entry which is preliminary data.</text>
</comment>
<reference evidence="3 4" key="1">
    <citation type="submission" date="2017-05" db="EMBL/GenBank/DDBJ databases">
        <title>Biotechnological potential of actinobacteria isolated from South African environments.</title>
        <authorList>
            <person name="Le Roes-Hill M."/>
            <person name="Prins A."/>
            <person name="Durrell K.A."/>
        </authorList>
    </citation>
    <scope>NUCLEOTIDE SEQUENCE [LARGE SCALE GENOMIC DNA]</scope>
    <source>
        <strain evidence="3">M26</strain>
    </source>
</reference>
<dbReference type="AlphaFoldDB" id="A0A243RIZ6"/>
<sequence>MLRHRPARTIRHGNGGKIRQAYREGREDRLAALGLVVNAVVLGNSTYLSAIVDHLRAQGWKSASEGASITDEDVARLFPLGHAPLHCLGRYAVTASDCGRCAHPPTATTTERRTDRADPAGTDAVR</sequence>
<protein>
    <recommendedName>
        <fullName evidence="2">Tn3 transposase DDE domain-containing protein</fullName>
    </recommendedName>
</protein>